<accession>A0A9W6Z0M0</accession>
<dbReference type="InterPro" id="IPR007305">
    <property type="entry name" value="Vesicle_transpt_Got1/SFT2"/>
</dbReference>
<dbReference type="OrthoDB" id="660759at2759"/>
<evidence type="ECO:0000313" key="10">
    <source>
        <dbReference type="EMBL" id="GMG56486.1"/>
    </source>
</evidence>
<dbReference type="GO" id="GO:0000139">
    <property type="term" value="C:Golgi membrane"/>
    <property type="evidence" value="ECO:0007669"/>
    <property type="project" value="UniProtKB-SubCell"/>
</dbReference>
<proteinExistence type="inferred from homology"/>
<name>A0A9W6Z0M0_AMBMO</name>
<keyword evidence="8" id="KW-0333">Golgi apparatus</keyword>
<feature type="transmembrane region" description="Helical" evidence="8">
    <location>
        <begin position="199"/>
        <end position="220"/>
    </location>
</feature>
<gene>
    <name evidence="10" type="ORF">Amon01_000855300</name>
</gene>
<comment type="caution">
    <text evidence="10">The sequence shown here is derived from an EMBL/GenBank/DDBJ whole genome shotgun (WGS) entry which is preliminary data.</text>
</comment>
<evidence type="ECO:0000313" key="11">
    <source>
        <dbReference type="Proteomes" id="UP001165063"/>
    </source>
</evidence>
<evidence type="ECO:0000256" key="8">
    <source>
        <dbReference type="RuleBase" id="RU363111"/>
    </source>
</evidence>
<evidence type="ECO:0000256" key="3">
    <source>
        <dbReference type="ARBA" id="ARBA00022692"/>
    </source>
</evidence>
<evidence type="ECO:0000256" key="4">
    <source>
        <dbReference type="ARBA" id="ARBA00022927"/>
    </source>
</evidence>
<dbReference type="PANTHER" id="PTHR23137:SF36">
    <property type="entry name" value="VESICLE TRANSPORT PROTEIN SFT2C"/>
    <property type="match status" value="1"/>
</dbReference>
<comment type="function">
    <text evidence="8">Nonessential protein required for the fusion of transport vesicles derived from the endocytic pathway with the Golgi complex.</text>
</comment>
<sequence length="242" mass="26406">MAALRSMLNRVPGVSLPEDDPILPTTAPSVSASAPAPAPAPPSTAGSGSTFFSVFKNPFGTSQNSVSLGQEDTTIASGSTTTSTNAIAREQAQEPSDNIFNLSYFERVSLFIVTLLGSGACFIICITLFPFLSLKPKKFAIIWSLGSILFLISFCFLNGFIKFYHHLVSKERLWFSVGFILSIFVTLLFSVVYHSTLLVIPACVVQLICTVWYTVSYFPYGRQGLQMTSNVARSQVENWINS</sequence>
<reference evidence="10" key="1">
    <citation type="submission" date="2023-04" db="EMBL/GenBank/DDBJ databases">
        <title>Ambrosiozyma monospora NBRC 1965.</title>
        <authorList>
            <person name="Ichikawa N."/>
            <person name="Sato H."/>
            <person name="Tonouchi N."/>
        </authorList>
    </citation>
    <scope>NUCLEOTIDE SEQUENCE</scope>
    <source>
        <strain evidence="10">NBRC 1965</strain>
    </source>
</reference>
<evidence type="ECO:0000256" key="7">
    <source>
        <dbReference type="ARBA" id="ARBA00025800"/>
    </source>
</evidence>
<protein>
    <recommendedName>
        <fullName evidence="8">Protein transport protein SFT2</fullName>
    </recommendedName>
</protein>
<keyword evidence="5 8" id="KW-1133">Transmembrane helix</keyword>
<feature type="transmembrane region" description="Helical" evidence="8">
    <location>
        <begin position="173"/>
        <end position="193"/>
    </location>
</feature>
<evidence type="ECO:0000256" key="9">
    <source>
        <dbReference type="SAM" id="MobiDB-lite"/>
    </source>
</evidence>
<feature type="transmembrane region" description="Helical" evidence="8">
    <location>
        <begin position="110"/>
        <end position="134"/>
    </location>
</feature>
<comment type="subcellular location">
    <subcellularLocation>
        <location evidence="8">Golgi apparatus membrane</location>
        <topology evidence="8">Multi-pass membrane protein</topology>
    </subcellularLocation>
    <subcellularLocation>
        <location evidence="1">Membrane</location>
        <topology evidence="1">Multi-pass membrane protein</topology>
    </subcellularLocation>
</comment>
<feature type="compositionally biased region" description="Low complexity" evidence="9">
    <location>
        <begin position="24"/>
        <end position="35"/>
    </location>
</feature>
<dbReference type="EMBL" id="BSXU01007699">
    <property type="protein sequence ID" value="GMG56486.1"/>
    <property type="molecule type" value="Genomic_DNA"/>
</dbReference>
<evidence type="ECO:0000256" key="2">
    <source>
        <dbReference type="ARBA" id="ARBA00022448"/>
    </source>
</evidence>
<evidence type="ECO:0000256" key="6">
    <source>
        <dbReference type="ARBA" id="ARBA00023136"/>
    </source>
</evidence>
<feature type="transmembrane region" description="Helical" evidence="8">
    <location>
        <begin position="140"/>
        <end position="161"/>
    </location>
</feature>
<dbReference type="Proteomes" id="UP001165063">
    <property type="component" value="Unassembled WGS sequence"/>
</dbReference>
<keyword evidence="6 8" id="KW-0472">Membrane</keyword>
<dbReference type="InterPro" id="IPR011691">
    <property type="entry name" value="Vesicle_transpt_SFT2"/>
</dbReference>
<keyword evidence="3 8" id="KW-0812">Transmembrane</keyword>
<organism evidence="10 11">
    <name type="scientific">Ambrosiozyma monospora</name>
    <name type="common">Yeast</name>
    <name type="synonym">Endomycopsis monosporus</name>
    <dbReference type="NCBI Taxonomy" id="43982"/>
    <lineage>
        <taxon>Eukaryota</taxon>
        <taxon>Fungi</taxon>
        <taxon>Dikarya</taxon>
        <taxon>Ascomycota</taxon>
        <taxon>Saccharomycotina</taxon>
        <taxon>Pichiomycetes</taxon>
        <taxon>Pichiales</taxon>
        <taxon>Pichiaceae</taxon>
        <taxon>Ambrosiozyma</taxon>
    </lineage>
</organism>
<keyword evidence="11" id="KW-1185">Reference proteome</keyword>
<dbReference type="GO" id="GO:0016192">
    <property type="term" value="P:vesicle-mediated transport"/>
    <property type="evidence" value="ECO:0007669"/>
    <property type="project" value="InterPro"/>
</dbReference>
<dbReference type="GO" id="GO:0015031">
    <property type="term" value="P:protein transport"/>
    <property type="evidence" value="ECO:0007669"/>
    <property type="project" value="UniProtKB-KW"/>
</dbReference>
<evidence type="ECO:0000256" key="1">
    <source>
        <dbReference type="ARBA" id="ARBA00004141"/>
    </source>
</evidence>
<evidence type="ECO:0000256" key="5">
    <source>
        <dbReference type="ARBA" id="ARBA00022989"/>
    </source>
</evidence>
<keyword evidence="4 8" id="KW-0653">Protein transport</keyword>
<comment type="similarity">
    <text evidence="7 8">Belongs to the SFT2 family.</text>
</comment>
<dbReference type="AlphaFoldDB" id="A0A9W6Z0M0"/>
<keyword evidence="2 8" id="KW-0813">Transport</keyword>
<feature type="region of interest" description="Disordered" evidence="9">
    <location>
        <begin position="13"/>
        <end position="45"/>
    </location>
</feature>
<dbReference type="PANTHER" id="PTHR23137">
    <property type="entry name" value="VESICLE TRANSPORT PROTEIN-RELATED"/>
    <property type="match status" value="1"/>
</dbReference>
<dbReference type="Pfam" id="PF04178">
    <property type="entry name" value="Got1"/>
    <property type="match status" value="1"/>
</dbReference>